<comment type="caution">
    <text evidence="2">The sequence shown here is derived from an EMBL/GenBank/DDBJ whole genome shotgun (WGS) entry which is preliminary data.</text>
</comment>
<name>A0A645DIE6_9ZZZZ</name>
<gene>
    <name evidence="2" type="ORF">SDC9_136177</name>
</gene>
<feature type="region of interest" description="Disordered" evidence="1">
    <location>
        <begin position="59"/>
        <end position="83"/>
    </location>
</feature>
<organism evidence="2">
    <name type="scientific">bioreactor metagenome</name>
    <dbReference type="NCBI Taxonomy" id="1076179"/>
    <lineage>
        <taxon>unclassified sequences</taxon>
        <taxon>metagenomes</taxon>
        <taxon>ecological metagenomes</taxon>
    </lineage>
</organism>
<dbReference type="EMBL" id="VSSQ01036566">
    <property type="protein sequence ID" value="MPM89069.1"/>
    <property type="molecule type" value="Genomic_DNA"/>
</dbReference>
<accession>A0A645DIE6</accession>
<reference evidence="2" key="1">
    <citation type="submission" date="2019-08" db="EMBL/GenBank/DDBJ databases">
        <authorList>
            <person name="Kucharzyk K."/>
            <person name="Murdoch R.W."/>
            <person name="Higgins S."/>
            <person name="Loffler F."/>
        </authorList>
    </citation>
    <scope>NUCLEOTIDE SEQUENCE</scope>
</reference>
<protein>
    <submittedName>
        <fullName evidence="2">Uncharacterized protein</fullName>
    </submittedName>
</protein>
<proteinExistence type="predicted"/>
<evidence type="ECO:0000313" key="2">
    <source>
        <dbReference type="EMBL" id="MPM89069.1"/>
    </source>
</evidence>
<dbReference type="AlphaFoldDB" id="A0A645DIE6"/>
<evidence type="ECO:0000256" key="1">
    <source>
        <dbReference type="SAM" id="MobiDB-lite"/>
    </source>
</evidence>
<sequence>MFVAGEEAVAKAMVLRQRVQARFRGLRAVWVAAPERVQRGHFERHREVDRMRLMIDAHKMRGARRANPSPCLPLGRARGAHMP</sequence>